<name>A0ABP0VQQ7_9BRYO</name>
<feature type="transmembrane region" description="Helical" evidence="8">
    <location>
        <begin position="79"/>
        <end position="105"/>
    </location>
</feature>
<dbReference type="PANTHER" id="PTHR46084:SF14">
    <property type="entry name" value="PROTEIN KINASE DOMAIN-CONTAINING PROTEIN"/>
    <property type="match status" value="1"/>
</dbReference>
<dbReference type="PANTHER" id="PTHR46084">
    <property type="entry name" value="PROTEIN MALE DISCOVERER 2"/>
    <property type="match status" value="1"/>
</dbReference>
<dbReference type="SUPFAM" id="SSF56112">
    <property type="entry name" value="Protein kinase-like (PK-like)"/>
    <property type="match status" value="1"/>
</dbReference>
<comment type="subcellular location">
    <subcellularLocation>
        <location evidence="6">Endomembrane system</location>
        <topology evidence="6">Single-pass membrane protein</topology>
    </subcellularLocation>
    <subcellularLocation>
        <location evidence="1">Membrane</location>
        <topology evidence="1">Single-pass type I membrane protein</topology>
    </subcellularLocation>
</comment>
<dbReference type="PROSITE" id="PS50011">
    <property type="entry name" value="PROTEIN_KINASE_DOM"/>
    <property type="match status" value="1"/>
</dbReference>
<feature type="transmembrane region" description="Helical" evidence="8">
    <location>
        <begin position="26"/>
        <end position="45"/>
    </location>
</feature>
<protein>
    <recommendedName>
        <fullName evidence="9">Protein kinase domain-containing protein</fullName>
    </recommendedName>
</protein>
<dbReference type="Gene3D" id="3.30.200.20">
    <property type="entry name" value="Phosphorylase Kinase, domain 1"/>
    <property type="match status" value="1"/>
</dbReference>
<keyword evidence="11" id="KW-1185">Reference proteome</keyword>
<dbReference type="Proteomes" id="UP001497444">
    <property type="component" value="Chromosome 10"/>
</dbReference>
<feature type="region of interest" description="Disordered" evidence="7">
    <location>
        <begin position="482"/>
        <end position="504"/>
    </location>
</feature>
<dbReference type="SMART" id="SM00219">
    <property type="entry name" value="TyrKc"/>
    <property type="match status" value="1"/>
</dbReference>
<proteinExistence type="predicted"/>
<evidence type="ECO:0000256" key="6">
    <source>
        <dbReference type="ARBA" id="ARBA00037847"/>
    </source>
</evidence>
<sequence>MALQSGGRRSTSSWLSGCRSTAPVDVWVLAARGFIVLAFVVPGSVANVEAGRKLLVHSLQATPPPSSSSSSDSGSSQSWVYVVGFGSALLVVIAVIALAVIFLCYKRKPTAVSPWKSGMSGHLLQRSPFETSVPLLKRAEVEAACEDFSNIIEESAEMIVFKGTLAASGTEIAATRFKVPSAANWNLQSELSFRRMVEALACMKHTHLVNLIAYCCEDQEPNFMRMLIFEYASNGTVFDHLHKKESEHLDWPMRMRIVMGAAYGLEYMHHELVPPVSHLGFDANSIFLTDDYSAKIANSWVMKMAVPPAAKAAAPPGTELLLPPRQQQKSGSWLQGLRRKPRIDAGYKVDLEHRGISSSDQQHAGGLDLGSNVHGFGVFLLQIVTGRPPYDEGTSHSLVEWASEYLADPKMVWYMVDPSLKSYNHDELVALCRIAALCLSPKSRRPTMRRVVFMLAEVLGITPELAAPKTSALLWAQLELVDEEDDEEQQQADQEEQEEQEQDS</sequence>
<dbReference type="Gene3D" id="1.10.510.10">
    <property type="entry name" value="Transferase(Phosphotransferase) domain 1"/>
    <property type="match status" value="1"/>
</dbReference>
<keyword evidence="3" id="KW-0732">Signal</keyword>
<evidence type="ECO:0000259" key="9">
    <source>
        <dbReference type="PROSITE" id="PS50011"/>
    </source>
</evidence>
<evidence type="ECO:0000256" key="3">
    <source>
        <dbReference type="ARBA" id="ARBA00022729"/>
    </source>
</evidence>
<evidence type="ECO:0000256" key="4">
    <source>
        <dbReference type="ARBA" id="ARBA00022989"/>
    </source>
</evidence>
<evidence type="ECO:0000313" key="10">
    <source>
        <dbReference type="EMBL" id="CAK9256809.1"/>
    </source>
</evidence>
<feature type="domain" description="Protein kinase" evidence="9">
    <location>
        <begin position="146"/>
        <end position="459"/>
    </location>
</feature>
<evidence type="ECO:0000313" key="11">
    <source>
        <dbReference type="Proteomes" id="UP001497444"/>
    </source>
</evidence>
<dbReference type="InterPro" id="IPR001245">
    <property type="entry name" value="Ser-Thr/Tyr_kinase_cat_dom"/>
</dbReference>
<dbReference type="InterPro" id="IPR020635">
    <property type="entry name" value="Tyr_kinase_cat_dom"/>
</dbReference>
<evidence type="ECO:0000256" key="7">
    <source>
        <dbReference type="SAM" id="MobiDB-lite"/>
    </source>
</evidence>
<keyword evidence="4 8" id="KW-1133">Transmembrane helix</keyword>
<dbReference type="InterPro" id="IPR000719">
    <property type="entry name" value="Prot_kinase_dom"/>
</dbReference>
<dbReference type="InterPro" id="IPR011009">
    <property type="entry name" value="Kinase-like_dom_sf"/>
</dbReference>
<evidence type="ECO:0000256" key="8">
    <source>
        <dbReference type="SAM" id="Phobius"/>
    </source>
</evidence>
<keyword evidence="2 8" id="KW-0812">Transmembrane</keyword>
<dbReference type="EMBL" id="OZ020105">
    <property type="protein sequence ID" value="CAK9256809.1"/>
    <property type="molecule type" value="Genomic_DNA"/>
</dbReference>
<accession>A0ABP0VQQ7</accession>
<reference evidence="10" key="1">
    <citation type="submission" date="2024-02" db="EMBL/GenBank/DDBJ databases">
        <authorList>
            <consortium name="ELIXIR-Norway"/>
            <consortium name="Elixir Norway"/>
        </authorList>
    </citation>
    <scope>NUCLEOTIDE SEQUENCE</scope>
</reference>
<gene>
    <name evidence="10" type="ORF">CSSPJE1EN1_LOCUS2287</name>
</gene>
<keyword evidence="5 8" id="KW-0472">Membrane</keyword>
<evidence type="ECO:0000256" key="5">
    <source>
        <dbReference type="ARBA" id="ARBA00023136"/>
    </source>
</evidence>
<evidence type="ECO:0000256" key="2">
    <source>
        <dbReference type="ARBA" id="ARBA00022692"/>
    </source>
</evidence>
<organism evidence="10 11">
    <name type="scientific">Sphagnum jensenii</name>
    <dbReference type="NCBI Taxonomy" id="128206"/>
    <lineage>
        <taxon>Eukaryota</taxon>
        <taxon>Viridiplantae</taxon>
        <taxon>Streptophyta</taxon>
        <taxon>Embryophyta</taxon>
        <taxon>Bryophyta</taxon>
        <taxon>Sphagnophytina</taxon>
        <taxon>Sphagnopsida</taxon>
        <taxon>Sphagnales</taxon>
        <taxon>Sphagnaceae</taxon>
        <taxon>Sphagnum</taxon>
    </lineage>
</organism>
<dbReference type="Pfam" id="PF07714">
    <property type="entry name" value="PK_Tyr_Ser-Thr"/>
    <property type="match status" value="1"/>
</dbReference>
<evidence type="ECO:0000256" key="1">
    <source>
        <dbReference type="ARBA" id="ARBA00004479"/>
    </source>
</evidence>